<dbReference type="AlphaFoldDB" id="A0A372ZQ94"/>
<evidence type="ECO:0000313" key="2">
    <source>
        <dbReference type="EMBL" id="RGD58023.1"/>
    </source>
</evidence>
<sequence>MTHAQTSSPTSFPVSSFPDEPVPPSGRAPRPTTAFPPFPPVSLRFPAGPPHGFPPASPRFPPDPPRRPGAGRTPRRRPAPPDRRPRNPLRPSPRGTGLCPGWRRAGKIAG</sequence>
<protein>
    <submittedName>
        <fullName evidence="2">Uncharacterized protein</fullName>
    </submittedName>
</protein>
<accession>A0A372ZQ94</accession>
<organism evidence="2 3">
    <name type="scientific">Kitasatospora xanthocidica</name>
    <dbReference type="NCBI Taxonomy" id="83382"/>
    <lineage>
        <taxon>Bacteria</taxon>
        <taxon>Bacillati</taxon>
        <taxon>Actinomycetota</taxon>
        <taxon>Actinomycetes</taxon>
        <taxon>Kitasatosporales</taxon>
        <taxon>Streptomycetaceae</taxon>
        <taxon>Kitasatospora</taxon>
    </lineage>
</organism>
<comment type="caution">
    <text evidence="2">The sequence shown here is derived from an EMBL/GenBank/DDBJ whole genome shotgun (WGS) entry which is preliminary data.</text>
</comment>
<dbReference type="Proteomes" id="UP000263377">
    <property type="component" value="Unassembled WGS sequence"/>
</dbReference>
<feature type="region of interest" description="Disordered" evidence="1">
    <location>
        <begin position="1"/>
        <end position="110"/>
    </location>
</feature>
<evidence type="ECO:0000313" key="3">
    <source>
        <dbReference type="Proteomes" id="UP000263377"/>
    </source>
</evidence>
<proteinExistence type="predicted"/>
<keyword evidence="3" id="KW-1185">Reference proteome</keyword>
<evidence type="ECO:0000256" key="1">
    <source>
        <dbReference type="SAM" id="MobiDB-lite"/>
    </source>
</evidence>
<feature type="compositionally biased region" description="Low complexity" evidence="1">
    <location>
        <begin position="1"/>
        <end position="18"/>
    </location>
</feature>
<feature type="compositionally biased region" description="Pro residues" evidence="1">
    <location>
        <begin position="47"/>
        <end position="63"/>
    </location>
</feature>
<reference evidence="2 3" key="1">
    <citation type="submission" date="2018-08" db="EMBL/GenBank/DDBJ databases">
        <title>Diversity &amp; Physiological Properties of Lignin-Decomposing Actinobacteria from Soil.</title>
        <authorList>
            <person name="Roh S.G."/>
            <person name="Kim S.B."/>
        </authorList>
    </citation>
    <scope>NUCLEOTIDE SEQUENCE [LARGE SCALE GENOMIC DNA]</scope>
    <source>
        <strain evidence="2 3">MMS17-GH009</strain>
    </source>
</reference>
<gene>
    <name evidence="2" type="ORF">DR950_09685</name>
</gene>
<name>A0A372ZQ94_9ACTN</name>
<dbReference type="EMBL" id="QVIG01000001">
    <property type="protein sequence ID" value="RGD58023.1"/>
    <property type="molecule type" value="Genomic_DNA"/>
</dbReference>